<proteinExistence type="predicted"/>
<dbReference type="EMBL" id="JANHOG010002581">
    <property type="protein sequence ID" value="KAJ3521939.1"/>
    <property type="molecule type" value="Genomic_DNA"/>
</dbReference>
<comment type="caution">
    <text evidence="1">The sequence shown here is derived from an EMBL/GenBank/DDBJ whole genome shotgun (WGS) entry which is preliminary data.</text>
</comment>
<organism evidence="1 2">
    <name type="scientific">Phlebia brevispora</name>
    <dbReference type="NCBI Taxonomy" id="194682"/>
    <lineage>
        <taxon>Eukaryota</taxon>
        <taxon>Fungi</taxon>
        <taxon>Dikarya</taxon>
        <taxon>Basidiomycota</taxon>
        <taxon>Agaricomycotina</taxon>
        <taxon>Agaricomycetes</taxon>
        <taxon>Polyporales</taxon>
        <taxon>Meruliaceae</taxon>
        <taxon>Phlebia</taxon>
    </lineage>
</organism>
<reference evidence="1" key="1">
    <citation type="submission" date="2022-07" db="EMBL/GenBank/DDBJ databases">
        <title>Genome Sequence of Phlebia brevispora.</title>
        <authorList>
            <person name="Buettner E."/>
        </authorList>
    </citation>
    <scope>NUCLEOTIDE SEQUENCE</scope>
    <source>
        <strain evidence="1">MPL23</strain>
    </source>
</reference>
<sequence length="485" mass="54099">MSQLHSTQVLGTRVSYAGSLVRRLDAVWNWAGEQFVTLSLGSSRLPKAAVLRALSGIVHGRLTVEAVNGDIHVFGDAQSLRSVTLRVRNDTFWRRLLFFNDLGFAESYMNGEIDCDDVSALLQLVIANKKALDANFGSLTANILGLGRKLTEYKFLGDPATSGANISAHYDLGNLMFQNMLSEDMCYSSAIFLDYTEDLEKTAELCETLEAAQMRKMKHLITRLNIQPGHRVLEIGAQPVRGWGTLAILIAGTVDCTVDTVTLSGEQRDLATARIAAAGLSDRITVHYMDFRRCRDNAEWASAFDRFVSVEMIENVGREFIEEYWAITDWAMKPCEAIGVVQVITMPEARIPTYDRSGADFVQKWASSILRIFPGGYIPSFCFLVETMNRGTAGRLTVDSVTNIGPHYARTLREWKRKFPPQLGRHDCACARREVCPRRSRARGVPTQVDLDYCEAGFATRSLGDHVITFTREGNVEFGCDFKAM</sequence>
<evidence type="ECO:0000313" key="1">
    <source>
        <dbReference type="EMBL" id="KAJ3521939.1"/>
    </source>
</evidence>
<dbReference type="Proteomes" id="UP001148662">
    <property type="component" value="Unassembled WGS sequence"/>
</dbReference>
<protein>
    <submittedName>
        <fullName evidence="1">Uncharacterized protein</fullName>
    </submittedName>
</protein>
<evidence type="ECO:0000313" key="2">
    <source>
        <dbReference type="Proteomes" id="UP001148662"/>
    </source>
</evidence>
<keyword evidence="2" id="KW-1185">Reference proteome</keyword>
<accession>A0ACC1RNV6</accession>
<gene>
    <name evidence="1" type="ORF">NM688_g8948</name>
</gene>
<name>A0ACC1RNV6_9APHY</name>